<evidence type="ECO:0000313" key="10">
    <source>
        <dbReference type="EMBL" id="MEU2269592.1"/>
    </source>
</evidence>
<organism evidence="10 11">
    <name type="scientific">Streptomyces olindensis</name>
    <dbReference type="NCBI Taxonomy" id="358823"/>
    <lineage>
        <taxon>Bacteria</taxon>
        <taxon>Bacillati</taxon>
        <taxon>Actinomycetota</taxon>
        <taxon>Actinomycetes</taxon>
        <taxon>Kitasatosporales</taxon>
        <taxon>Streptomycetaceae</taxon>
        <taxon>Streptomyces</taxon>
    </lineage>
</organism>
<sequence length="368" mass="39478">MSDATRRKAVVDTNTPPPPDTAAPRPSGTAGSRAGRPAAPGTARRGRNRATAGSGRMAALLVSPTLLVLTVVVLYPTIMALRESLYGTKGLDPKTGFISDTEPFVGLQNYADIFGAAGDRFWNAFWNTTFFTVVTVGLETVIGVAMALIMHKAFQGRALVRASILIPWAVPTAISGLLWRWIFNSDGIANALIGRQVLWTTEGFHAKVAVIIAEVWKTAPFIGLLVLAGLQVIGKEVYEAARMDGASPQRQFWHITLPLVKPALLVAVLFRCLDALRMFDLPYLLVGAQKHSVETLSMLAQNEASNVRFGPAAAYAVILFLYVFLIALGFVRLLGADVIGDGGGTARKGKRKSRLRRAPATDGAEVPA</sequence>
<accession>A0ABV2XZZ8</accession>
<evidence type="ECO:0000256" key="4">
    <source>
        <dbReference type="ARBA" id="ARBA00022692"/>
    </source>
</evidence>
<dbReference type="Gene3D" id="1.10.3720.10">
    <property type="entry name" value="MetI-like"/>
    <property type="match status" value="1"/>
</dbReference>
<comment type="subcellular location">
    <subcellularLocation>
        <location evidence="1 7">Cell membrane</location>
        <topology evidence="1 7">Multi-pass membrane protein</topology>
    </subcellularLocation>
</comment>
<feature type="transmembrane region" description="Helical" evidence="7">
    <location>
        <begin position="57"/>
        <end position="78"/>
    </location>
</feature>
<keyword evidence="11" id="KW-1185">Reference proteome</keyword>
<reference evidence="10 11" key="1">
    <citation type="submission" date="2024-06" db="EMBL/GenBank/DDBJ databases">
        <title>The Natural Products Discovery Center: Release of the First 8490 Sequenced Strains for Exploring Actinobacteria Biosynthetic Diversity.</title>
        <authorList>
            <person name="Kalkreuter E."/>
            <person name="Kautsar S.A."/>
            <person name="Yang D."/>
            <person name="Bader C.D."/>
            <person name="Teijaro C.N."/>
            <person name="Fluegel L."/>
            <person name="Davis C.M."/>
            <person name="Simpson J.R."/>
            <person name="Lauterbach L."/>
            <person name="Steele A.D."/>
            <person name="Gui C."/>
            <person name="Meng S."/>
            <person name="Li G."/>
            <person name="Viehrig K."/>
            <person name="Ye F."/>
            <person name="Su P."/>
            <person name="Kiefer A.F."/>
            <person name="Nichols A."/>
            <person name="Cepeda A.J."/>
            <person name="Yan W."/>
            <person name="Fan B."/>
            <person name="Jiang Y."/>
            <person name="Adhikari A."/>
            <person name="Zheng C.-J."/>
            <person name="Schuster L."/>
            <person name="Cowan T.M."/>
            <person name="Smanski M.J."/>
            <person name="Chevrette M.G."/>
            <person name="De Carvalho L.P.S."/>
            <person name="Shen B."/>
        </authorList>
    </citation>
    <scope>NUCLEOTIDE SEQUENCE [LARGE SCALE GENOMIC DNA]</scope>
    <source>
        <strain evidence="10 11">NPDC019583</strain>
    </source>
</reference>
<evidence type="ECO:0000256" key="2">
    <source>
        <dbReference type="ARBA" id="ARBA00022448"/>
    </source>
</evidence>
<feature type="transmembrane region" description="Helical" evidence="7">
    <location>
        <begin position="251"/>
        <end position="270"/>
    </location>
</feature>
<dbReference type="SUPFAM" id="SSF161098">
    <property type="entry name" value="MetI-like"/>
    <property type="match status" value="1"/>
</dbReference>
<evidence type="ECO:0000256" key="1">
    <source>
        <dbReference type="ARBA" id="ARBA00004651"/>
    </source>
</evidence>
<feature type="transmembrane region" description="Helical" evidence="7">
    <location>
        <begin position="130"/>
        <end position="150"/>
    </location>
</feature>
<feature type="transmembrane region" description="Helical" evidence="7">
    <location>
        <begin position="162"/>
        <end position="182"/>
    </location>
</feature>
<evidence type="ECO:0000256" key="8">
    <source>
        <dbReference type="SAM" id="MobiDB-lite"/>
    </source>
</evidence>
<evidence type="ECO:0000256" key="7">
    <source>
        <dbReference type="RuleBase" id="RU363032"/>
    </source>
</evidence>
<keyword evidence="4 7" id="KW-0812">Transmembrane</keyword>
<evidence type="ECO:0000256" key="5">
    <source>
        <dbReference type="ARBA" id="ARBA00022989"/>
    </source>
</evidence>
<gene>
    <name evidence="10" type="ORF">ABZ568_24965</name>
</gene>
<dbReference type="PROSITE" id="PS50928">
    <property type="entry name" value="ABC_TM1"/>
    <property type="match status" value="1"/>
</dbReference>
<feature type="transmembrane region" description="Helical" evidence="7">
    <location>
        <begin position="208"/>
        <end position="230"/>
    </location>
</feature>
<feature type="region of interest" description="Disordered" evidence="8">
    <location>
        <begin position="1"/>
        <end position="51"/>
    </location>
</feature>
<name>A0ABV2XZZ8_9ACTN</name>
<keyword evidence="6 7" id="KW-0472">Membrane</keyword>
<protein>
    <submittedName>
        <fullName evidence="10">Sugar ABC transporter permease</fullName>
    </submittedName>
</protein>
<feature type="transmembrane region" description="Helical" evidence="7">
    <location>
        <begin position="312"/>
        <end position="331"/>
    </location>
</feature>
<keyword evidence="5 7" id="KW-1133">Transmembrane helix</keyword>
<feature type="domain" description="ABC transmembrane type-1" evidence="9">
    <location>
        <begin position="125"/>
        <end position="330"/>
    </location>
</feature>
<dbReference type="RefSeq" id="WP_359790870.1">
    <property type="nucleotide sequence ID" value="NZ_JBEYBN010000038.1"/>
</dbReference>
<dbReference type="PANTHER" id="PTHR43005">
    <property type="entry name" value="BLR7065 PROTEIN"/>
    <property type="match status" value="1"/>
</dbReference>
<evidence type="ECO:0000256" key="3">
    <source>
        <dbReference type="ARBA" id="ARBA00022475"/>
    </source>
</evidence>
<evidence type="ECO:0000256" key="6">
    <source>
        <dbReference type="ARBA" id="ARBA00023136"/>
    </source>
</evidence>
<feature type="compositionally biased region" description="Basic and acidic residues" evidence="8">
    <location>
        <begin position="1"/>
        <end position="10"/>
    </location>
</feature>
<dbReference type="InterPro" id="IPR035906">
    <property type="entry name" value="MetI-like_sf"/>
</dbReference>
<evidence type="ECO:0000313" key="11">
    <source>
        <dbReference type="Proteomes" id="UP001550603"/>
    </source>
</evidence>
<dbReference type="Proteomes" id="UP001550603">
    <property type="component" value="Unassembled WGS sequence"/>
</dbReference>
<comment type="caution">
    <text evidence="10">The sequence shown here is derived from an EMBL/GenBank/DDBJ whole genome shotgun (WGS) entry which is preliminary data.</text>
</comment>
<proteinExistence type="inferred from homology"/>
<dbReference type="CDD" id="cd06261">
    <property type="entry name" value="TM_PBP2"/>
    <property type="match status" value="1"/>
</dbReference>
<feature type="compositionally biased region" description="Low complexity" evidence="8">
    <location>
        <begin position="22"/>
        <end position="51"/>
    </location>
</feature>
<keyword evidence="2 7" id="KW-0813">Transport</keyword>
<feature type="compositionally biased region" description="Basic residues" evidence="8">
    <location>
        <begin position="347"/>
        <end position="357"/>
    </location>
</feature>
<dbReference type="Pfam" id="PF00528">
    <property type="entry name" value="BPD_transp_1"/>
    <property type="match status" value="1"/>
</dbReference>
<comment type="similarity">
    <text evidence="7">Belongs to the binding-protein-dependent transport system permease family.</text>
</comment>
<feature type="region of interest" description="Disordered" evidence="8">
    <location>
        <begin position="343"/>
        <end position="368"/>
    </location>
</feature>
<dbReference type="EMBL" id="JBEYBN010000038">
    <property type="protein sequence ID" value="MEU2269592.1"/>
    <property type="molecule type" value="Genomic_DNA"/>
</dbReference>
<keyword evidence="3" id="KW-1003">Cell membrane</keyword>
<dbReference type="PANTHER" id="PTHR43005:SF1">
    <property type="entry name" value="SPERMIDINE_PUTRESCINE TRANSPORT SYSTEM PERMEASE PROTEIN"/>
    <property type="match status" value="1"/>
</dbReference>
<dbReference type="InterPro" id="IPR000515">
    <property type="entry name" value="MetI-like"/>
</dbReference>
<evidence type="ECO:0000259" key="9">
    <source>
        <dbReference type="PROSITE" id="PS50928"/>
    </source>
</evidence>